<dbReference type="RefSeq" id="WP_040244323.1">
    <property type="nucleotide sequence ID" value="NZ_LN651369.1"/>
</dbReference>
<dbReference type="STRING" id="223900.GCA_000821045_02917"/>
<evidence type="ECO:0000256" key="10">
    <source>
        <dbReference type="ARBA" id="ARBA00061434"/>
    </source>
</evidence>
<evidence type="ECO:0000256" key="3">
    <source>
        <dbReference type="ARBA" id="ARBA00022714"/>
    </source>
</evidence>
<evidence type="ECO:0000256" key="8">
    <source>
        <dbReference type="ARBA" id="ARBA00023014"/>
    </source>
</evidence>
<evidence type="ECO:0000256" key="7">
    <source>
        <dbReference type="ARBA" id="ARBA00023004"/>
    </source>
</evidence>
<reference evidence="13 14" key="1">
    <citation type="submission" date="2016-12" db="EMBL/GenBank/DDBJ databases">
        <title>Draft genome sequences of strains Salinicola socius SMB35, Salinicola sp. MH3R3-1 and Chromohalobacter sp. SMB17 from the Verkhnekamsk potash mining region of Russia.</title>
        <authorList>
            <person name="Mavrodi D.V."/>
            <person name="Olsson B.E."/>
            <person name="Korsakova E.S."/>
            <person name="Pyankova A."/>
            <person name="Mavrodi O.V."/>
            <person name="Plotnikova E.G."/>
        </authorList>
    </citation>
    <scope>NUCLEOTIDE SEQUENCE [LARGE SCALE GENOMIC DNA]</scope>
    <source>
        <strain evidence="13 14">SMB17</strain>
    </source>
</reference>
<organism evidence="13 14">
    <name type="scientific">Chromohalobacter japonicus</name>
    <dbReference type="NCBI Taxonomy" id="223900"/>
    <lineage>
        <taxon>Bacteria</taxon>
        <taxon>Pseudomonadati</taxon>
        <taxon>Pseudomonadota</taxon>
        <taxon>Gammaproteobacteria</taxon>
        <taxon>Oceanospirillales</taxon>
        <taxon>Halomonadaceae</taxon>
        <taxon>Chromohalobacter</taxon>
    </lineage>
</organism>
<evidence type="ECO:0000259" key="12">
    <source>
        <dbReference type="PROSITE" id="PS51384"/>
    </source>
</evidence>
<dbReference type="SUPFAM" id="SSF54292">
    <property type="entry name" value="2Fe-2S ferredoxin-like"/>
    <property type="match status" value="1"/>
</dbReference>
<dbReference type="InterPro" id="IPR039261">
    <property type="entry name" value="FNR_nucleotide-bd"/>
</dbReference>
<feature type="domain" description="2Fe-2S ferredoxin-type" evidence="11">
    <location>
        <begin position="284"/>
        <end position="368"/>
    </location>
</feature>
<dbReference type="EMBL" id="MSDQ01000026">
    <property type="protein sequence ID" value="OLO11160.1"/>
    <property type="molecule type" value="Genomic_DNA"/>
</dbReference>
<keyword evidence="14" id="KW-1185">Reference proteome</keyword>
<dbReference type="Gene3D" id="3.10.20.30">
    <property type="match status" value="1"/>
</dbReference>
<evidence type="ECO:0000259" key="11">
    <source>
        <dbReference type="PROSITE" id="PS51085"/>
    </source>
</evidence>
<evidence type="ECO:0000256" key="1">
    <source>
        <dbReference type="ARBA" id="ARBA00001974"/>
    </source>
</evidence>
<keyword evidence="2" id="KW-0285">Flavoprotein</keyword>
<dbReference type="InterPro" id="IPR008333">
    <property type="entry name" value="Cbr1-like_FAD-bd_dom"/>
</dbReference>
<proteinExistence type="inferred from homology"/>
<sequence length="368" mass="41224">MSLNFFNPVTTQTWTNGRHNVRCVKIIQETWDVRTFCFMADQPVLFFFKPGQFVTLELEIDGEPIMRSYTISSSPSVPYSFSITVKRLPDGRVSNWLHDNLQVGSELVVHGPVGDFNVIDYPADKVLMLSGGVGVTPLMSMTRWFFDTNANVDLQFVHSAREPRDIIFHRELEHIFSRIPDFRLHIVCERGDENGVAWAGFRGYLAQAMLELMVPDYLEREIFCCGPTPYMKAVRQVLKSNGFDMNHYHEESFGATPADVRADVEELAEQAEAELEAVDTADMLQVEFSNSGKSIRILPEETVHSAAAKLGLHIPKACGMGICGTCKVKKLSGDVNMEHNGGITEDDEAEGYILSCCSTPKSHVAIEF</sequence>
<dbReference type="InterPro" id="IPR001709">
    <property type="entry name" value="Flavoprot_Pyr_Nucl_cyt_Rdtase"/>
</dbReference>
<evidence type="ECO:0000256" key="6">
    <source>
        <dbReference type="ARBA" id="ARBA00023002"/>
    </source>
</evidence>
<evidence type="ECO:0000256" key="9">
    <source>
        <dbReference type="ARBA" id="ARBA00034078"/>
    </source>
</evidence>
<dbReference type="OrthoDB" id="9796486at2"/>
<dbReference type="Gene3D" id="2.40.30.10">
    <property type="entry name" value="Translation factors"/>
    <property type="match status" value="1"/>
</dbReference>
<dbReference type="GO" id="GO:0051537">
    <property type="term" value="F:2 iron, 2 sulfur cluster binding"/>
    <property type="evidence" value="ECO:0007669"/>
    <property type="project" value="UniProtKB-KW"/>
</dbReference>
<dbReference type="CDD" id="cd06215">
    <property type="entry name" value="FNR_iron_sulfur_binding_1"/>
    <property type="match status" value="1"/>
</dbReference>
<dbReference type="Proteomes" id="UP000186806">
    <property type="component" value="Unassembled WGS sequence"/>
</dbReference>
<dbReference type="PRINTS" id="PR00371">
    <property type="entry name" value="FPNCR"/>
</dbReference>
<dbReference type="PROSITE" id="PS00197">
    <property type="entry name" value="2FE2S_FER_1"/>
    <property type="match status" value="1"/>
</dbReference>
<dbReference type="InterPro" id="IPR012675">
    <property type="entry name" value="Beta-grasp_dom_sf"/>
</dbReference>
<dbReference type="PRINTS" id="PR00406">
    <property type="entry name" value="CYTB5RDTASE"/>
</dbReference>
<dbReference type="InterPro" id="IPR036010">
    <property type="entry name" value="2Fe-2S_ferredoxin-like_sf"/>
</dbReference>
<dbReference type="GO" id="GO:0016491">
    <property type="term" value="F:oxidoreductase activity"/>
    <property type="evidence" value="ECO:0007669"/>
    <property type="project" value="UniProtKB-KW"/>
</dbReference>
<dbReference type="InterPro" id="IPR050415">
    <property type="entry name" value="MRET"/>
</dbReference>
<dbReference type="InterPro" id="IPR001041">
    <property type="entry name" value="2Fe-2S_ferredoxin-type"/>
</dbReference>
<dbReference type="SUPFAM" id="SSF63380">
    <property type="entry name" value="Riboflavin synthase domain-like"/>
    <property type="match status" value="1"/>
</dbReference>
<dbReference type="InterPro" id="IPR006058">
    <property type="entry name" value="2Fe2S_fd_BS"/>
</dbReference>
<dbReference type="Pfam" id="PF00175">
    <property type="entry name" value="NAD_binding_1"/>
    <property type="match status" value="1"/>
</dbReference>
<dbReference type="CDD" id="cd00207">
    <property type="entry name" value="fer2"/>
    <property type="match status" value="1"/>
</dbReference>
<dbReference type="InterPro" id="IPR017927">
    <property type="entry name" value="FAD-bd_FR_type"/>
</dbReference>
<keyword evidence="5" id="KW-0274">FAD</keyword>
<gene>
    <name evidence="13" type="ORF">BTW10_10935</name>
</gene>
<evidence type="ECO:0000313" key="14">
    <source>
        <dbReference type="Proteomes" id="UP000186806"/>
    </source>
</evidence>
<dbReference type="Pfam" id="PF00970">
    <property type="entry name" value="FAD_binding_6"/>
    <property type="match status" value="1"/>
</dbReference>
<keyword evidence="8" id="KW-0411">Iron-sulfur</keyword>
<evidence type="ECO:0000256" key="5">
    <source>
        <dbReference type="ARBA" id="ARBA00022827"/>
    </source>
</evidence>
<dbReference type="Pfam" id="PF00111">
    <property type="entry name" value="Fer2"/>
    <property type="match status" value="1"/>
</dbReference>
<keyword evidence="3" id="KW-0001">2Fe-2S</keyword>
<dbReference type="PROSITE" id="PS51085">
    <property type="entry name" value="2FE2S_FER_2"/>
    <property type="match status" value="1"/>
</dbReference>
<evidence type="ECO:0000256" key="4">
    <source>
        <dbReference type="ARBA" id="ARBA00022723"/>
    </source>
</evidence>
<evidence type="ECO:0000256" key="2">
    <source>
        <dbReference type="ARBA" id="ARBA00022630"/>
    </source>
</evidence>
<comment type="similarity">
    <text evidence="10">In the N-terminal section; belongs to the FAD-binding oxidoreductase type 6 family.</text>
</comment>
<dbReference type="GO" id="GO:0046872">
    <property type="term" value="F:metal ion binding"/>
    <property type="evidence" value="ECO:0007669"/>
    <property type="project" value="UniProtKB-KW"/>
</dbReference>
<comment type="cofactor">
    <cofactor evidence="9">
        <name>[2Fe-2S] cluster</name>
        <dbReference type="ChEBI" id="CHEBI:190135"/>
    </cofactor>
</comment>
<dbReference type="PANTHER" id="PTHR47354:SF6">
    <property type="entry name" value="NADH OXIDOREDUCTASE HCR"/>
    <property type="match status" value="1"/>
</dbReference>
<keyword evidence="4" id="KW-0479">Metal-binding</keyword>
<feature type="domain" description="FAD-binding FR-type" evidence="12">
    <location>
        <begin position="16"/>
        <end position="119"/>
    </location>
</feature>
<keyword evidence="7" id="KW-0408">Iron</keyword>
<dbReference type="SUPFAM" id="SSF52343">
    <property type="entry name" value="Ferredoxin reductase-like, C-terminal NADP-linked domain"/>
    <property type="match status" value="1"/>
</dbReference>
<dbReference type="PANTHER" id="PTHR47354">
    <property type="entry name" value="NADH OXIDOREDUCTASE HCR"/>
    <property type="match status" value="1"/>
</dbReference>
<comment type="cofactor">
    <cofactor evidence="1">
        <name>FAD</name>
        <dbReference type="ChEBI" id="CHEBI:57692"/>
    </cofactor>
</comment>
<dbReference type="Gene3D" id="3.40.50.80">
    <property type="entry name" value="Nucleotide-binding domain of ferredoxin-NADP reductase (FNR) module"/>
    <property type="match status" value="1"/>
</dbReference>
<dbReference type="InterPro" id="IPR001433">
    <property type="entry name" value="OxRdtase_FAD/NAD-bd"/>
</dbReference>
<dbReference type="AlphaFoldDB" id="A0A1Q8TBU9"/>
<dbReference type="PROSITE" id="PS51384">
    <property type="entry name" value="FAD_FR"/>
    <property type="match status" value="1"/>
</dbReference>
<evidence type="ECO:0000313" key="13">
    <source>
        <dbReference type="EMBL" id="OLO11160.1"/>
    </source>
</evidence>
<keyword evidence="6" id="KW-0560">Oxidoreductase</keyword>
<dbReference type="InterPro" id="IPR017938">
    <property type="entry name" value="Riboflavin_synthase-like_b-brl"/>
</dbReference>
<protein>
    <submittedName>
        <fullName evidence="13">Hybrid-cluster NAD(P)-dependent oxidoreductase</fullName>
    </submittedName>
</protein>
<accession>A0A1Q8TBU9</accession>
<name>A0A1Q8TBU9_9GAMM</name>
<comment type="caution">
    <text evidence="13">The sequence shown here is derived from an EMBL/GenBank/DDBJ whole genome shotgun (WGS) entry which is preliminary data.</text>
</comment>